<sequence length="282" mass="29850">MAKAVDPRAPGLPPVPSGVTEISRGVVRILAPNPSPMTLDGTNTYLVCDLSRRRAIVIDPGPVMPEHLGAIVGAVRSRELEVRLVITTHAHPDHAAAGQLAAEEFKVRLVTAQELAGSMRSGAVLAEIDVRVLATPGHSADSLSYVSADGILMSGDHLLGRGTTAILHPDGSLGQYLRSLTVVEGAHFAMIAPGHGPAMDADLGRQVIAYYRAHRLERIEQVRSLLDAGVTQVSSVVSAIYGPVEDPVVAWSARASTLATIAYLGEDGDWTLEGDQIVHRLH</sequence>
<dbReference type="EMBL" id="JBFSHR010000038">
    <property type="protein sequence ID" value="MEX6430150.1"/>
    <property type="molecule type" value="Genomic_DNA"/>
</dbReference>
<comment type="caution">
    <text evidence="2">The sequence shown here is derived from an EMBL/GenBank/DDBJ whole genome shotgun (WGS) entry which is preliminary data.</text>
</comment>
<protein>
    <submittedName>
        <fullName evidence="2">MBL fold metallo-hydrolase</fullName>
    </submittedName>
</protein>
<dbReference type="CDD" id="cd16278">
    <property type="entry name" value="metallo-hydrolase-like_MBL-fold"/>
    <property type="match status" value="1"/>
</dbReference>
<organism evidence="2 3">
    <name type="scientific">Ferrimicrobium acidiphilum</name>
    <dbReference type="NCBI Taxonomy" id="121039"/>
    <lineage>
        <taxon>Bacteria</taxon>
        <taxon>Bacillati</taxon>
        <taxon>Actinomycetota</taxon>
        <taxon>Acidimicrobiia</taxon>
        <taxon>Acidimicrobiales</taxon>
        <taxon>Acidimicrobiaceae</taxon>
        <taxon>Ferrimicrobium</taxon>
    </lineage>
</organism>
<reference evidence="2 3" key="1">
    <citation type="submission" date="2024-07" db="EMBL/GenBank/DDBJ databases">
        <title>Draft Genome Sequence of Ferrimicrobium acidiphilum Strain YE2023, Isolated from a Pulp of Bioleach Reactor.</title>
        <authorList>
            <person name="Elkina Y.A."/>
            <person name="Bulaeva A.G."/>
            <person name="Beletsky A.V."/>
            <person name="Mardanov A.V."/>
        </authorList>
    </citation>
    <scope>NUCLEOTIDE SEQUENCE [LARGE SCALE GENOMIC DNA]</scope>
    <source>
        <strain evidence="2 3">YE2023</strain>
    </source>
</reference>
<evidence type="ECO:0000313" key="3">
    <source>
        <dbReference type="Proteomes" id="UP001560267"/>
    </source>
</evidence>
<dbReference type="PANTHER" id="PTHR23131:SF0">
    <property type="entry name" value="ENDORIBONUCLEASE LACTB2"/>
    <property type="match status" value="1"/>
</dbReference>
<dbReference type="InterPro" id="IPR050662">
    <property type="entry name" value="Sec-metab_biosynth-thioest"/>
</dbReference>
<gene>
    <name evidence="2" type="ORF">AB6A68_09925</name>
</gene>
<dbReference type="InterPro" id="IPR001279">
    <property type="entry name" value="Metallo-B-lactamas"/>
</dbReference>
<dbReference type="SMART" id="SM00849">
    <property type="entry name" value="Lactamase_B"/>
    <property type="match status" value="1"/>
</dbReference>
<keyword evidence="3" id="KW-1185">Reference proteome</keyword>
<dbReference type="Gene3D" id="3.60.15.10">
    <property type="entry name" value="Ribonuclease Z/Hydroxyacylglutathione hydrolase-like"/>
    <property type="match status" value="1"/>
</dbReference>
<dbReference type="RefSeq" id="WP_298387204.1">
    <property type="nucleotide sequence ID" value="NZ_JBFSHR010000038.1"/>
</dbReference>
<accession>A0ABV3Y433</accession>
<dbReference type="PANTHER" id="PTHR23131">
    <property type="entry name" value="ENDORIBONUCLEASE LACTB2"/>
    <property type="match status" value="1"/>
</dbReference>
<dbReference type="Pfam" id="PF00753">
    <property type="entry name" value="Lactamase_B"/>
    <property type="match status" value="1"/>
</dbReference>
<proteinExistence type="predicted"/>
<dbReference type="Proteomes" id="UP001560267">
    <property type="component" value="Unassembled WGS sequence"/>
</dbReference>
<name>A0ABV3Y433_9ACTN</name>
<evidence type="ECO:0000313" key="2">
    <source>
        <dbReference type="EMBL" id="MEX6430150.1"/>
    </source>
</evidence>
<dbReference type="SUPFAM" id="SSF56281">
    <property type="entry name" value="Metallo-hydrolase/oxidoreductase"/>
    <property type="match status" value="1"/>
</dbReference>
<evidence type="ECO:0000259" key="1">
    <source>
        <dbReference type="SMART" id="SM00849"/>
    </source>
</evidence>
<dbReference type="InterPro" id="IPR036866">
    <property type="entry name" value="RibonucZ/Hydroxyglut_hydro"/>
</dbReference>
<feature type="domain" description="Metallo-beta-lactamase" evidence="1">
    <location>
        <begin position="41"/>
        <end position="195"/>
    </location>
</feature>